<feature type="binding site" evidence="7">
    <location>
        <position position="60"/>
    </location>
    <ligand>
        <name>ATP</name>
        <dbReference type="ChEBI" id="CHEBI:30616"/>
    </ligand>
</feature>
<feature type="binding site" evidence="7">
    <location>
        <position position="73"/>
    </location>
    <ligand>
        <name>ATP</name>
        <dbReference type="ChEBI" id="CHEBI:30616"/>
    </ligand>
</feature>
<dbReference type="GO" id="GO:0005524">
    <property type="term" value="F:ATP binding"/>
    <property type="evidence" value="ECO:0007669"/>
    <property type="project" value="UniProtKB-UniRule"/>
</dbReference>
<comment type="catalytic activity">
    <reaction evidence="7">
        <text>ATP + [prokaryotic ubiquitin-like protein]-L-glutamate + [protein]-L-lysine = ADP + phosphate + N(6)-([prokaryotic ubiquitin-like protein]-gamma-L-glutamyl)-[protein]-L-lysine.</text>
        <dbReference type="EC" id="6.3.1.19"/>
    </reaction>
</comment>
<name>A0A9X1QNZ4_9CORY</name>
<keyword evidence="3 7" id="KW-0547">Nucleotide-binding</keyword>
<dbReference type="InterPro" id="IPR004347">
    <property type="entry name" value="Pup_ligase/deamidase"/>
</dbReference>
<keyword evidence="2 7" id="KW-0479">Metal-binding</keyword>
<evidence type="ECO:0000256" key="2">
    <source>
        <dbReference type="ARBA" id="ARBA00022723"/>
    </source>
</evidence>
<dbReference type="GO" id="GO:0016879">
    <property type="term" value="F:ligase activity, forming carbon-nitrogen bonds"/>
    <property type="evidence" value="ECO:0007669"/>
    <property type="project" value="UniProtKB-UniRule"/>
</dbReference>
<evidence type="ECO:0000256" key="3">
    <source>
        <dbReference type="ARBA" id="ARBA00022741"/>
    </source>
</evidence>
<dbReference type="Proteomes" id="UP001139336">
    <property type="component" value="Unassembled WGS sequence"/>
</dbReference>
<dbReference type="PANTHER" id="PTHR42307">
    <property type="entry name" value="PUP DEAMIDASE/DEPUPYLASE"/>
    <property type="match status" value="1"/>
</dbReference>
<reference evidence="9" key="1">
    <citation type="submission" date="2022-01" db="EMBL/GenBank/DDBJ databases">
        <title>Corynebacterium sp. nov isolated from isolated from the feces of the greater white-fronted geese (Anser albifrons) at Poyang Lake, PR China.</title>
        <authorList>
            <person name="Liu Q."/>
        </authorList>
    </citation>
    <scope>NUCLEOTIDE SEQUENCE</scope>
    <source>
        <strain evidence="9">JCM 32435</strain>
    </source>
</reference>
<evidence type="ECO:0000256" key="4">
    <source>
        <dbReference type="ARBA" id="ARBA00022786"/>
    </source>
</evidence>
<evidence type="ECO:0000256" key="1">
    <source>
        <dbReference type="ARBA" id="ARBA00022598"/>
    </source>
</evidence>
<evidence type="ECO:0000256" key="6">
    <source>
        <dbReference type="ARBA" id="ARBA00022842"/>
    </source>
</evidence>
<comment type="function">
    <text evidence="7">Catalyzes the covalent attachment of the prokaryotic ubiquitin-like protein modifier Pup to the proteasomal substrate proteins, thereby targeting them for proteasomal degradation. This tagging system is termed pupylation. The ligation reaction involves the side-chain carboxylate of the C-terminal glutamate of Pup and the side-chain amino group of a substrate lysine.</text>
</comment>
<feature type="binding site" evidence="7">
    <location>
        <position position="70"/>
    </location>
    <ligand>
        <name>Mg(2+)</name>
        <dbReference type="ChEBI" id="CHEBI:18420"/>
    </ligand>
</feature>
<comment type="pathway">
    <text evidence="7">Protein modification; protein pupylation.</text>
</comment>
<dbReference type="GO" id="GO:0019941">
    <property type="term" value="P:modification-dependent protein catabolic process"/>
    <property type="evidence" value="ECO:0007669"/>
    <property type="project" value="UniProtKB-UniRule"/>
</dbReference>
<feature type="binding site" evidence="7">
    <location>
        <position position="15"/>
    </location>
    <ligand>
        <name>Mg(2+)</name>
        <dbReference type="ChEBI" id="CHEBI:18420"/>
    </ligand>
</feature>
<comment type="caution">
    <text evidence="9">The sequence shown here is derived from an EMBL/GenBank/DDBJ whole genome shotgun (WGS) entry which is preliminary data.</text>
</comment>
<protein>
    <recommendedName>
        <fullName evidence="7 8">Pup--protein ligase</fullName>
        <ecNumber evidence="7 8">6.3.1.19</ecNumber>
    </recommendedName>
    <alternativeName>
        <fullName evidence="7">Proteasome accessory factor A</fullName>
    </alternativeName>
    <alternativeName>
        <fullName evidence="7">Pup-conjugating enzyme</fullName>
    </alternativeName>
</protein>
<organism evidence="9 10">
    <name type="scientific">Corynebacterium uropygiale</name>
    <dbReference type="NCBI Taxonomy" id="1775911"/>
    <lineage>
        <taxon>Bacteria</taxon>
        <taxon>Bacillati</taxon>
        <taxon>Actinomycetota</taxon>
        <taxon>Actinomycetes</taxon>
        <taxon>Mycobacteriales</taxon>
        <taxon>Corynebacteriaceae</taxon>
        <taxon>Corynebacterium</taxon>
    </lineage>
</organism>
<accession>A0A9X1QNZ4</accession>
<feature type="active site" description="Proton acceptor" evidence="7">
    <location>
        <position position="64"/>
    </location>
</feature>
<keyword evidence="6 7" id="KW-0460">Magnesium</keyword>
<comment type="miscellaneous">
    <text evidence="7">The reaction mechanism probably proceeds via the activation of Pup by phosphorylation of its C-terminal glutamate, which is then subject to nucleophilic attack by the substrate lysine, resulting in an isopeptide bond and the release of phosphate as a good leaving group.</text>
</comment>
<dbReference type="InterPro" id="IPR022279">
    <property type="entry name" value="Pup_ligase"/>
</dbReference>
<evidence type="ECO:0000256" key="7">
    <source>
        <dbReference type="HAMAP-Rule" id="MF_02111"/>
    </source>
</evidence>
<dbReference type="GO" id="GO:0070490">
    <property type="term" value="P:protein pupylation"/>
    <property type="evidence" value="ECO:0007669"/>
    <property type="project" value="UniProtKB-UniRule"/>
</dbReference>
<dbReference type="GO" id="GO:0019787">
    <property type="term" value="F:ubiquitin-like protein transferase activity"/>
    <property type="evidence" value="ECO:0007669"/>
    <property type="project" value="UniProtKB-UniRule"/>
</dbReference>
<evidence type="ECO:0000313" key="9">
    <source>
        <dbReference type="EMBL" id="MCF4006654.1"/>
    </source>
</evidence>
<dbReference type="GO" id="GO:0000287">
    <property type="term" value="F:magnesium ion binding"/>
    <property type="evidence" value="ECO:0007669"/>
    <property type="project" value="UniProtKB-UniRule"/>
</dbReference>
<evidence type="ECO:0000256" key="5">
    <source>
        <dbReference type="ARBA" id="ARBA00022840"/>
    </source>
</evidence>
<dbReference type="EC" id="6.3.1.19" evidence="7 8"/>
<dbReference type="NCBIfam" id="TIGR03686">
    <property type="entry name" value="pupylate_PafA"/>
    <property type="match status" value="1"/>
</dbReference>
<dbReference type="Pfam" id="PF03136">
    <property type="entry name" value="Pup_ligase"/>
    <property type="match status" value="1"/>
</dbReference>
<dbReference type="PANTHER" id="PTHR42307:SF3">
    <property type="entry name" value="PUP--PROTEIN LIGASE"/>
    <property type="match status" value="1"/>
</dbReference>
<feature type="binding site" evidence="7">
    <location>
        <position position="62"/>
    </location>
    <ligand>
        <name>Mg(2+)</name>
        <dbReference type="ChEBI" id="CHEBI:18420"/>
    </ligand>
</feature>
<dbReference type="EMBL" id="JAKGSI010000002">
    <property type="protein sequence ID" value="MCF4006654.1"/>
    <property type="molecule type" value="Genomic_DNA"/>
</dbReference>
<keyword evidence="10" id="KW-1185">Reference proteome</keyword>
<keyword evidence="5 7" id="KW-0067">ATP-binding</keyword>
<feature type="binding site" evidence="7">
    <location>
        <position position="436"/>
    </location>
    <ligand>
        <name>ATP</name>
        <dbReference type="ChEBI" id="CHEBI:30616"/>
    </ligand>
</feature>
<comment type="pathway">
    <text evidence="7">Protein degradation; proteasomal Pup-dependent pathway.</text>
</comment>
<evidence type="ECO:0000313" key="10">
    <source>
        <dbReference type="Proteomes" id="UP001139336"/>
    </source>
</evidence>
<dbReference type="RefSeq" id="WP_236118438.1">
    <property type="nucleotide sequence ID" value="NZ_JAKGSI010000002.1"/>
</dbReference>
<evidence type="ECO:0000256" key="8">
    <source>
        <dbReference type="NCBIfam" id="TIGR03686"/>
    </source>
</evidence>
<sequence>MTQPEIFYRRIMGIETEYGIACTGETGEKRLGPDEAARYLFRPIVARYASSNVFIPNASRLYLDVGAHPEVATAECDHLSQLLAHDRAGDTALHELSLTAEEALRRDGIEAQIHLLRNNVDTVGNSYGCHENYLVGREVILKNLGNRLMAFLITRQLICGAGTIARKNAGYPAGFCISQRADHVWEGVSSATTRARPMINTRDEPHADSSRYRRMHVIVGDSTMAEPTTALKIGSMLLMLEMMEAGWELPPFEVAHPSQHIRDIARDITGSTPIVMKDSSTVTALEIQEAYCAAATEYLGQREVPEGEGTPTEELRRVVELWERTLTAIRAQKLEMVGKDIDWVIKYLLLRRYEERWGTTDPLDPRLINLDLRYHEIHPARGLAHLLERRGLIHRWIDDDAISDARQHAPSTTRAHLRGAFLTRAQELGAPVTVDWMRLKLDRPEPEMVELSDPFQAVDERVDALIATMENYAQQGLYR</sequence>
<dbReference type="AlphaFoldDB" id="A0A9X1QNZ4"/>
<gene>
    <name evidence="7 9" type="primary">pafA</name>
    <name evidence="9" type="ORF">L1O03_05605</name>
</gene>
<dbReference type="HAMAP" id="MF_02111">
    <property type="entry name" value="Pup_ligase"/>
    <property type="match status" value="1"/>
</dbReference>
<keyword evidence="1 7" id="KW-0436">Ligase</keyword>
<keyword evidence="4 7" id="KW-0833">Ubl conjugation pathway</keyword>
<proteinExistence type="inferred from homology"/>
<dbReference type="GO" id="GO:0010498">
    <property type="term" value="P:proteasomal protein catabolic process"/>
    <property type="evidence" value="ECO:0007669"/>
    <property type="project" value="UniProtKB-UniRule"/>
</dbReference>
<comment type="similarity">
    <text evidence="7">Belongs to the Pup ligase/Pup deamidase family. Pup-conjugating enzyme subfamily.</text>
</comment>